<sequence length="192" mass="22103">MASSGLTQLKYKGNIYNVGDCLMLRESNLKILVCKLLEIVQDGGIKDYEEWPSIRVQWYYHWSELDLVSLGIPKEDHKFLGDNELFFSDHAETVYIDSILGKCEVTTLQEYDNLENMQDENYFSRASIVTKENRLSPSFGEWETFCVCNKPMNPNLLTVGCDKCTEWFHPACEGLTDEQIPNLASFICSRCK</sequence>
<dbReference type="PROSITE" id="PS51038">
    <property type="entry name" value="BAH"/>
    <property type="match status" value="1"/>
</dbReference>
<evidence type="ECO:0000256" key="4">
    <source>
        <dbReference type="PROSITE-ProRule" id="PRU00146"/>
    </source>
</evidence>
<dbReference type="InterPro" id="IPR043151">
    <property type="entry name" value="BAH_sf"/>
</dbReference>
<keyword evidence="1" id="KW-0479">Metal-binding</keyword>
<keyword evidence="2 4" id="KW-0863">Zinc-finger</keyword>
<dbReference type="GO" id="GO:0003682">
    <property type="term" value="F:chromatin binding"/>
    <property type="evidence" value="ECO:0007669"/>
    <property type="project" value="InterPro"/>
</dbReference>
<evidence type="ECO:0008006" key="9">
    <source>
        <dbReference type="Google" id="ProtNLM"/>
    </source>
</evidence>
<dbReference type="InterPro" id="IPR019786">
    <property type="entry name" value="Zinc_finger_PHD-type_CS"/>
</dbReference>
<keyword evidence="8" id="KW-1185">Reference proteome</keyword>
<evidence type="ECO:0000256" key="1">
    <source>
        <dbReference type="ARBA" id="ARBA00022723"/>
    </source>
</evidence>
<keyword evidence="3" id="KW-0862">Zinc</keyword>
<evidence type="ECO:0000259" key="6">
    <source>
        <dbReference type="PROSITE" id="PS51038"/>
    </source>
</evidence>
<dbReference type="EMBL" id="CAMPGE010023843">
    <property type="protein sequence ID" value="CAI2381727.1"/>
    <property type="molecule type" value="Genomic_DNA"/>
</dbReference>
<evidence type="ECO:0000259" key="5">
    <source>
        <dbReference type="PROSITE" id="PS50016"/>
    </source>
</evidence>
<dbReference type="InterPro" id="IPR001965">
    <property type="entry name" value="Znf_PHD"/>
</dbReference>
<gene>
    <name evidence="7" type="ORF">ECRASSUSDP1_LOCUS23186</name>
</gene>
<feature type="domain" description="BAH" evidence="6">
    <location>
        <begin position="14"/>
        <end position="139"/>
    </location>
</feature>
<dbReference type="InterPro" id="IPR001025">
    <property type="entry name" value="BAH_dom"/>
</dbReference>
<evidence type="ECO:0000313" key="8">
    <source>
        <dbReference type="Proteomes" id="UP001295684"/>
    </source>
</evidence>
<accession>A0AAD2D5W0</accession>
<dbReference type="Pfam" id="PF00628">
    <property type="entry name" value="PHD"/>
    <property type="match status" value="1"/>
</dbReference>
<dbReference type="CDD" id="cd04370">
    <property type="entry name" value="BAH"/>
    <property type="match status" value="1"/>
</dbReference>
<dbReference type="InterPro" id="IPR011011">
    <property type="entry name" value="Znf_FYVE_PHD"/>
</dbReference>
<dbReference type="InterPro" id="IPR019787">
    <property type="entry name" value="Znf_PHD-finger"/>
</dbReference>
<dbReference type="Pfam" id="PF01426">
    <property type="entry name" value="BAH"/>
    <property type="match status" value="1"/>
</dbReference>
<dbReference type="GO" id="GO:0008270">
    <property type="term" value="F:zinc ion binding"/>
    <property type="evidence" value="ECO:0007669"/>
    <property type="project" value="UniProtKB-KW"/>
</dbReference>
<dbReference type="InterPro" id="IPR013083">
    <property type="entry name" value="Znf_RING/FYVE/PHD"/>
</dbReference>
<dbReference type="Gene3D" id="2.30.30.490">
    <property type="match status" value="1"/>
</dbReference>
<dbReference type="PANTHER" id="PTHR46364">
    <property type="entry name" value="OS08G0421900 PROTEIN"/>
    <property type="match status" value="1"/>
</dbReference>
<dbReference type="Proteomes" id="UP001295684">
    <property type="component" value="Unassembled WGS sequence"/>
</dbReference>
<protein>
    <recommendedName>
        <fullName evidence="9">PHD-type domain-containing protein</fullName>
    </recommendedName>
</protein>
<organism evidence="7 8">
    <name type="scientific">Euplotes crassus</name>
    <dbReference type="NCBI Taxonomy" id="5936"/>
    <lineage>
        <taxon>Eukaryota</taxon>
        <taxon>Sar</taxon>
        <taxon>Alveolata</taxon>
        <taxon>Ciliophora</taxon>
        <taxon>Intramacronucleata</taxon>
        <taxon>Spirotrichea</taxon>
        <taxon>Hypotrichia</taxon>
        <taxon>Euplotida</taxon>
        <taxon>Euplotidae</taxon>
        <taxon>Moneuplotes</taxon>
    </lineage>
</organism>
<feature type="domain" description="PHD-type" evidence="5">
    <location>
        <begin position="143"/>
        <end position="192"/>
    </location>
</feature>
<dbReference type="SMART" id="SM00249">
    <property type="entry name" value="PHD"/>
    <property type="match status" value="1"/>
</dbReference>
<dbReference type="Gene3D" id="3.30.40.10">
    <property type="entry name" value="Zinc/RING finger domain, C3HC4 (zinc finger)"/>
    <property type="match status" value="1"/>
</dbReference>
<evidence type="ECO:0000256" key="2">
    <source>
        <dbReference type="ARBA" id="ARBA00022771"/>
    </source>
</evidence>
<evidence type="ECO:0000313" key="7">
    <source>
        <dbReference type="EMBL" id="CAI2381727.1"/>
    </source>
</evidence>
<dbReference type="SMART" id="SM00439">
    <property type="entry name" value="BAH"/>
    <property type="match status" value="1"/>
</dbReference>
<comment type="caution">
    <text evidence="7">The sequence shown here is derived from an EMBL/GenBank/DDBJ whole genome shotgun (WGS) entry which is preliminary data.</text>
</comment>
<dbReference type="SUPFAM" id="SSF57903">
    <property type="entry name" value="FYVE/PHD zinc finger"/>
    <property type="match status" value="1"/>
</dbReference>
<proteinExistence type="predicted"/>
<name>A0AAD2D5W0_EUPCR</name>
<evidence type="ECO:0000256" key="3">
    <source>
        <dbReference type="ARBA" id="ARBA00022833"/>
    </source>
</evidence>
<dbReference type="PROSITE" id="PS50016">
    <property type="entry name" value="ZF_PHD_2"/>
    <property type="match status" value="1"/>
</dbReference>
<reference evidence="7" key="1">
    <citation type="submission" date="2023-07" db="EMBL/GenBank/DDBJ databases">
        <authorList>
            <consortium name="AG Swart"/>
            <person name="Singh M."/>
            <person name="Singh A."/>
            <person name="Seah K."/>
            <person name="Emmerich C."/>
        </authorList>
    </citation>
    <scope>NUCLEOTIDE SEQUENCE</scope>
    <source>
        <strain evidence="7">DP1</strain>
    </source>
</reference>
<dbReference type="PROSITE" id="PS01359">
    <property type="entry name" value="ZF_PHD_1"/>
    <property type="match status" value="1"/>
</dbReference>
<dbReference type="AlphaFoldDB" id="A0AAD2D5W0"/>